<comment type="similarity">
    <text evidence="2 4">Belongs to the thiolase-like superfamily. Beta-ketoacyl-ACP synthases family.</text>
</comment>
<dbReference type="UniPathway" id="UPA00094"/>
<dbReference type="Proteomes" id="UP000198367">
    <property type="component" value="Chromosome"/>
</dbReference>
<dbReference type="PANTHER" id="PTHR11712:SF320">
    <property type="entry name" value="BETA-KETOACYL SYNTHASE"/>
    <property type="match status" value="1"/>
</dbReference>
<dbReference type="InterPro" id="IPR016039">
    <property type="entry name" value="Thiolase-like"/>
</dbReference>
<comment type="pathway">
    <text evidence="1">Lipid metabolism; fatty acid biosynthesis.</text>
</comment>
<keyword evidence="3 4" id="KW-0808">Transferase</keyword>
<dbReference type="KEGG" id="sbj:CF168_19195"/>
<dbReference type="NCBIfam" id="NF006618">
    <property type="entry name" value="PRK09185.1"/>
    <property type="match status" value="1"/>
</dbReference>
<dbReference type="Gene3D" id="3.40.47.10">
    <property type="match status" value="2"/>
</dbReference>
<evidence type="ECO:0000256" key="3">
    <source>
        <dbReference type="ARBA" id="ARBA00022679"/>
    </source>
</evidence>
<evidence type="ECO:0000313" key="7">
    <source>
        <dbReference type="Proteomes" id="UP000198367"/>
    </source>
</evidence>
<keyword evidence="7" id="KW-1185">Reference proteome</keyword>
<feature type="domain" description="Ketosynthase family 3 (KS3)" evidence="5">
    <location>
        <begin position="2"/>
        <end position="404"/>
    </location>
</feature>
<protein>
    <submittedName>
        <fullName evidence="6">Beta-ketoacyl-[acyl-carrier-protein] synthase II</fullName>
    </submittedName>
</protein>
<evidence type="ECO:0000313" key="6">
    <source>
        <dbReference type="EMBL" id="ASK70824.1"/>
    </source>
</evidence>
<reference evidence="6 7" key="1">
    <citation type="submission" date="2017-07" db="EMBL/GenBank/DDBJ databases">
        <title>Phenotypical and genomic characterization of a clinical isolate of Shewanella bicestrii sp. nov. producing an extended-spectrum beta-lactamase and a new oxacillinase variant.</title>
        <authorList>
            <person name="Jousset A.B."/>
            <person name="Bonnin R.A."/>
            <person name="Girlich D."/>
            <person name="Dabos L."/>
            <person name="Potron A."/>
            <person name="Dortet L."/>
            <person name="Glaser P."/>
            <person name="Naas T."/>
        </authorList>
    </citation>
    <scope>NUCLEOTIDE SEQUENCE [LARGE SCALE GENOMIC DNA]</scope>
    <source>
        <strain evidence="6 7">JAB-1</strain>
    </source>
</reference>
<evidence type="ECO:0000256" key="2">
    <source>
        <dbReference type="ARBA" id="ARBA00008467"/>
    </source>
</evidence>
<dbReference type="GO" id="GO:0004315">
    <property type="term" value="F:3-oxoacyl-[acyl-carrier-protein] synthase activity"/>
    <property type="evidence" value="ECO:0007669"/>
    <property type="project" value="InterPro"/>
</dbReference>
<dbReference type="InterPro" id="IPR014030">
    <property type="entry name" value="Ketoacyl_synth_N"/>
</dbReference>
<dbReference type="GO" id="GO:0005829">
    <property type="term" value="C:cytosol"/>
    <property type="evidence" value="ECO:0007669"/>
    <property type="project" value="TreeGrafter"/>
</dbReference>
<dbReference type="InterPro" id="IPR020841">
    <property type="entry name" value="PKS_Beta-ketoAc_synthase_dom"/>
</dbReference>
<gene>
    <name evidence="6" type="ORF">CF168_19195</name>
</gene>
<evidence type="ECO:0000256" key="1">
    <source>
        <dbReference type="ARBA" id="ARBA00005194"/>
    </source>
</evidence>
<dbReference type="Pfam" id="PF00109">
    <property type="entry name" value="ketoacyl-synt"/>
    <property type="match status" value="1"/>
</dbReference>
<dbReference type="InterPro" id="IPR014031">
    <property type="entry name" value="Ketoacyl_synth_C"/>
</dbReference>
<dbReference type="InterPro" id="IPR000794">
    <property type="entry name" value="Beta-ketoacyl_synthase"/>
</dbReference>
<dbReference type="PROSITE" id="PS52004">
    <property type="entry name" value="KS3_2"/>
    <property type="match status" value="1"/>
</dbReference>
<dbReference type="EMBL" id="CP022358">
    <property type="protein sequence ID" value="ASK70824.1"/>
    <property type="molecule type" value="Genomic_DNA"/>
</dbReference>
<dbReference type="Pfam" id="PF02801">
    <property type="entry name" value="Ketoacyl-synt_C"/>
    <property type="match status" value="1"/>
</dbReference>
<dbReference type="GO" id="GO:0006633">
    <property type="term" value="P:fatty acid biosynthetic process"/>
    <property type="evidence" value="ECO:0007669"/>
    <property type="project" value="UniProtKB-UniPathway"/>
</dbReference>
<dbReference type="SUPFAM" id="SSF53901">
    <property type="entry name" value="Thiolase-like"/>
    <property type="match status" value="2"/>
</dbReference>
<organism evidence="6 7">
    <name type="scientific">Shewanella bicestrii</name>
    <dbReference type="NCBI Taxonomy" id="2018305"/>
    <lineage>
        <taxon>Bacteria</taxon>
        <taxon>Pseudomonadati</taxon>
        <taxon>Pseudomonadota</taxon>
        <taxon>Gammaproteobacteria</taxon>
        <taxon>Alteromonadales</taxon>
        <taxon>Shewanellaceae</taxon>
        <taxon>Shewanella</taxon>
    </lineage>
</organism>
<dbReference type="AlphaFoldDB" id="A0A220URK6"/>
<name>A0A220URK6_9GAMM</name>
<evidence type="ECO:0000256" key="4">
    <source>
        <dbReference type="RuleBase" id="RU003694"/>
    </source>
</evidence>
<evidence type="ECO:0000259" key="5">
    <source>
        <dbReference type="PROSITE" id="PS52004"/>
    </source>
</evidence>
<sequence length="407" mass="42612">MNNRVAITQIGLCTPLGQTPEQVLARLIAGDTSAMQTSDTLLFGESTLVAPVTEPLPTIPAALAQFDCRNNQLLLAAALQIRDAVEQAKSDFGADRIGVVLGTSTSGISKGEAALAYRNQHGHFPADYYYFQQELGSTSDFLRQLFALQGPCYTISTACSSSAKVFASAKRLLEAKLCDMVIVGGIDSLCQLTVNGFHALESVSKGHCNPFSANRDGINIGEGAALFTLTLAENETLGAAQANVLLAGIGESSDAHHMSAPHPEGAGAIAAMQAALDDALISAQQIDYINLHGTATPKNDAMESRAVLSVFGDTPPPASSTKPLVGHTLGAAGAIEAAFCYLLLSPHNHHLALPPHRYDGQPDPQDPSIALVAPKQCAEHGKLNYVMSNSFAFGGSNASLIFCRKGA</sequence>
<dbReference type="InterPro" id="IPR018201">
    <property type="entry name" value="Ketoacyl_synth_AS"/>
</dbReference>
<dbReference type="PROSITE" id="PS00606">
    <property type="entry name" value="KS3_1"/>
    <property type="match status" value="1"/>
</dbReference>
<proteinExistence type="inferred from homology"/>
<dbReference type="PANTHER" id="PTHR11712">
    <property type="entry name" value="POLYKETIDE SYNTHASE-RELATED"/>
    <property type="match status" value="1"/>
</dbReference>
<accession>A0A220URK6</accession>
<dbReference type="SMART" id="SM00825">
    <property type="entry name" value="PKS_KS"/>
    <property type="match status" value="1"/>
</dbReference>
<dbReference type="CDD" id="cd00834">
    <property type="entry name" value="KAS_I_II"/>
    <property type="match status" value="1"/>
</dbReference>
<dbReference type="RefSeq" id="WP_089068676.1">
    <property type="nucleotide sequence ID" value="NZ_CP022358.1"/>
</dbReference>